<comment type="similarity">
    <text evidence="2">Belongs to the LETM1 family.</text>
</comment>
<evidence type="ECO:0000256" key="13">
    <source>
        <dbReference type="SAM" id="MobiDB-lite"/>
    </source>
</evidence>
<accession>A0A0X3Q535</accession>
<evidence type="ECO:0000256" key="7">
    <source>
        <dbReference type="ARBA" id="ARBA00022989"/>
    </source>
</evidence>
<evidence type="ECO:0000256" key="2">
    <source>
        <dbReference type="ARBA" id="ARBA00009584"/>
    </source>
</evidence>
<dbReference type="InterPro" id="IPR044202">
    <property type="entry name" value="LETM1/MDM38-like"/>
</dbReference>
<name>A0A0X3Q535_SCHSO</name>
<evidence type="ECO:0000313" key="17">
    <source>
        <dbReference type="EMBL" id="JAP57357.1"/>
    </source>
</evidence>
<evidence type="ECO:0000256" key="4">
    <source>
        <dbReference type="ARBA" id="ARBA00022449"/>
    </source>
</evidence>
<sequence length="853" mass="95392">MSFVRLMFLVPHYARRACTRAYASPFKGVPCHLAYGNVALCSRVYNNKPTASALIKSYVFEVSRISFHTSIAVQELELNSNRVTPQQLPVPPSIDLAKHSSSQSAEPKPDKKPPQNANLKTEKTELTPNTSEKALQPKKPMWARIKAELLHYYHGFRLLGLETKIAGGICLQLLMGKTLTRRERNQLVRTVADIFRLVPFAVFIIVPFMEFLLPFYLKFFPFMLPSTFKDKDKEDAKRRRVLQAKLTMAKFLQDTVMNTTAASAKGKDMPTIMEFQEFMKLVRQSGQLANTTDIVRFSRLFEDQVTLDSLQYNQLKALCQLLEIPAFGPSNLLRFQLWLRVRQLRAEDRLIAKEDVAQLPVWELQTLSRDRGMRSLGLTEERLRSQLKQWLELHLEKNVPISLLLLSRAMYVQDTTLPPEQQLQHVISVLPIAASEEAAIKAVESTEGVDPKTKIEVLRKEQESIKAERAAEKQRQLDEKKKLELAKQAEEEKQELAKKAEKTDIPISEATTLTPTSGETLVDIAKPLTDKEPVPVEPLAATITVSPPSDTAAALEPKIPDLAASPLVLEPEEPVISSKDLDSIAHAIGNIAESHEAMKEEELKDLKASIEETAKRHQELQAEAVTSAEKLLDVAASVAADNVTATTEIAKPVEEPESKAKKAAKAKVEKAVKRIGAQVNRIIGEMEAIMNQLEREKIDLLKDIQIREGKAKEATKDEEKERIFDSIRADQQRLVDITDVFTSLQQIKQQQEPDLEHWQQILDALDEDHDGKIELKHLRAVLKLMGREDVALNAKQVADVVEMLEQEELVEESTKDAAAAAANAAAAAAAETAVPTTEDSKSTPAPPTLPPKS</sequence>
<dbReference type="PROSITE" id="PS51758">
    <property type="entry name" value="LETM1_RBD"/>
    <property type="match status" value="1"/>
</dbReference>
<protein>
    <recommendedName>
        <fullName evidence="3">Mitochondrial proton/calcium exchanger protein</fullName>
    </recommendedName>
    <alternativeName>
        <fullName evidence="10">Leucine zipper-EF-hand-containing transmembrane protein 1</fullName>
    </alternativeName>
</protein>
<keyword evidence="4" id="KW-0050">Antiport</keyword>
<feature type="domain" description="EF-hand" evidence="15">
    <location>
        <begin position="753"/>
        <end position="788"/>
    </location>
</feature>
<dbReference type="PANTHER" id="PTHR14009">
    <property type="entry name" value="LEUCINE ZIPPER-EF-HAND CONTAINING TRANSMEMBRANE PROTEIN"/>
    <property type="match status" value="1"/>
</dbReference>
<dbReference type="GO" id="GO:0005743">
    <property type="term" value="C:mitochondrial inner membrane"/>
    <property type="evidence" value="ECO:0007669"/>
    <property type="project" value="UniProtKB-SubCell"/>
</dbReference>
<evidence type="ECO:0000256" key="12">
    <source>
        <dbReference type="SAM" id="Coils"/>
    </source>
</evidence>
<feature type="domain" description="Letm1 RBD" evidence="16">
    <location>
        <begin position="240"/>
        <end position="534"/>
    </location>
</feature>
<dbReference type="GO" id="GO:0015297">
    <property type="term" value="F:antiporter activity"/>
    <property type="evidence" value="ECO:0007669"/>
    <property type="project" value="UniProtKB-KW"/>
</dbReference>
<dbReference type="SUPFAM" id="SSF47473">
    <property type="entry name" value="EF-hand"/>
    <property type="match status" value="1"/>
</dbReference>
<reference evidence="17" key="1">
    <citation type="submission" date="2016-01" db="EMBL/GenBank/DDBJ databases">
        <title>Reference transcriptome for the parasite Schistocephalus solidus: insights into the molecular evolution of parasitism.</title>
        <authorList>
            <person name="Hebert F.O."/>
            <person name="Grambauer S."/>
            <person name="Barber I."/>
            <person name="Landry C.R."/>
            <person name="Aubin-Horth N."/>
        </authorList>
    </citation>
    <scope>NUCLEOTIDE SEQUENCE</scope>
</reference>
<evidence type="ECO:0000259" key="16">
    <source>
        <dbReference type="PROSITE" id="PS51758"/>
    </source>
</evidence>
<dbReference type="InterPro" id="IPR002048">
    <property type="entry name" value="EF_hand_dom"/>
</dbReference>
<dbReference type="EMBL" id="GEEE01005868">
    <property type="protein sequence ID" value="JAP57357.1"/>
    <property type="molecule type" value="Transcribed_RNA"/>
</dbReference>
<feature type="coiled-coil region" evidence="12">
    <location>
        <begin position="455"/>
        <end position="503"/>
    </location>
</feature>
<evidence type="ECO:0000256" key="10">
    <source>
        <dbReference type="ARBA" id="ARBA00031360"/>
    </source>
</evidence>
<keyword evidence="8 11" id="KW-0496">Mitochondrion</keyword>
<dbReference type="GO" id="GO:0005509">
    <property type="term" value="F:calcium ion binding"/>
    <property type="evidence" value="ECO:0007669"/>
    <property type="project" value="InterPro"/>
</dbReference>
<keyword evidence="12" id="KW-0175">Coiled coil</keyword>
<dbReference type="InterPro" id="IPR011992">
    <property type="entry name" value="EF-hand-dom_pair"/>
</dbReference>
<organism evidence="17">
    <name type="scientific">Schistocephalus solidus</name>
    <name type="common">Tapeworm</name>
    <dbReference type="NCBI Taxonomy" id="70667"/>
    <lineage>
        <taxon>Eukaryota</taxon>
        <taxon>Metazoa</taxon>
        <taxon>Spiralia</taxon>
        <taxon>Lophotrochozoa</taxon>
        <taxon>Platyhelminthes</taxon>
        <taxon>Cestoda</taxon>
        <taxon>Eucestoda</taxon>
        <taxon>Diphyllobothriidea</taxon>
        <taxon>Diphyllobothriidae</taxon>
        <taxon>Schistocephalus</taxon>
    </lineage>
</organism>
<dbReference type="GO" id="GO:0030003">
    <property type="term" value="P:intracellular monoatomic cation homeostasis"/>
    <property type="evidence" value="ECO:0007669"/>
    <property type="project" value="TreeGrafter"/>
</dbReference>
<dbReference type="PANTHER" id="PTHR14009:SF1">
    <property type="entry name" value="MITOCHONDRIAL PROTON_CALCIUM EXCHANGER PROTEIN"/>
    <property type="match status" value="1"/>
</dbReference>
<dbReference type="InterPro" id="IPR033122">
    <property type="entry name" value="LETM1-like_RBD"/>
</dbReference>
<evidence type="ECO:0000256" key="1">
    <source>
        <dbReference type="ARBA" id="ARBA00004434"/>
    </source>
</evidence>
<proteinExistence type="inferred from homology"/>
<evidence type="ECO:0000259" key="15">
    <source>
        <dbReference type="PROSITE" id="PS50222"/>
    </source>
</evidence>
<evidence type="ECO:0000256" key="9">
    <source>
        <dbReference type="ARBA" id="ARBA00023136"/>
    </source>
</evidence>
<comment type="subcellular location">
    <subcellularLocation>
        <location evidence="1">Mitochondrion inner membrane</location>
        <topology evidence="1">Single-pass membrane protein</topology>
    </subcellularLocation>
</comment>
<keyword evidence="6" id="KW-0999">Mitochondrion inner membrane</keyword>
<dbReference type="AlphaFoldDB" id="A0A0X3Q535"/>
<feature type="coiled-coil region" evidence="12">
    <location>
        <begin position="596"/>
        <end position="623"/>
    </location>
</feature>
<keyword evidence="4" id="KW-0813">Transport</keyword>
<dbReference type="Gene3D" id="1.10.238.10">
    <property type="entry name" value="EF-hand"/>
    <property type="match status" value="1"/>
</dbReference>
<keyword evidence="9 14" id="KW-0472">Membrane</keyword>
<feature type="compositionally biased region" description="Pro residues" evidence="13">
    <location>
        <begin position="844"/>
        <end position="853"/>
    </location>
</feature>
<feature type="transmembrane region" description="Helical" evidence="14">
    <location>
        <begin position="194"/>
        <end position="217"/>
    </location>
</feature>
<dbReference type="GO" id="GO:0043022">
    <property type="term" value="F:ribosome binding"/>
    <property type="evidence" value="ECO:0007669"/>
    <property type="project" value="InterPro"/>
</dbReference>
<keyword evidence="7 14" id="KW-1133">Transmembrane helix</keyword>
<dbReference type="PROSITE" id="PS50222">
    <property type="entry name" value="EF_HAND_2"/>
    <property type="match status" value="1"/>
</dbReference>
<dbReference type="Pfam" id="PF07766">
    <property type="entry name" value="LETM1_RBD"/>
    <property type="match status" value="1"/>
</dbReference>
<evidence type="ECO:0000256" key="5">
    <source>
        <dbReference type="ARBA" id="ARBA00022692"/>
    </source>
</evidence>
<evidence type="ECO:0000256" key="6">
    <source>
        <dbReference type="ARBA" id="ARBA00022792"/>
    </source>
</evidence>
<evidence type="ECO:0000256" key="14">
    <source>
        <dbReference type="SAM" id="Phobius"/>
    </source>
</evidence>
<evidence type="ECO:0000256" key="3">
    <source>
        <dbReference type="ARBA" id="ARBA00020557"/>
    </source>
</evidence>
<gene>
    <name evidence="17" type="ORF">TR91037</name>
</gene>
<keyword evidence="5 14" id="KW-0812">Transmembrane</keyword>
<feature type="region of interest" description="Disordered" evidence="13">
    <location>
        <begin position="84"/>
        <end position="137"/>
    </location>
</feature>
<feature type="region of interest" description="Disordered" evidence="13">
    <location>
        <begin position="823"/>
        <end position="853"/>
    </location>
</feature>
<evidence type="ECO:0000256" key="11">
    <source>
        <dbReference type="PROSITE-ProRule" id="PRU01094"/>
    </source>
</evidence>
<evidence type="ECO:0000256" key="8">
    <source>
        <dbReference type="ARBA" id="ARBA00023128"/>
    </source>
</evidence>